<dbReference type="AlphaFoldDB" id="A0A2L0EJG6"/>
<sequence>MDTIIAWAVGLMVTWAPPGLSLIKDAIETPEQGRARYQEIARAAAKVAYDPELKPLFGGPRGRAETMALLLAIASYESGFRRDVDLGLGKLARGSGTDSCLLQIRVGAGKTPEGWTHEDLVSDREKCFRAGLRLIRGSFGACRKQDPRDRLSAYTRGRCIVNDRLSRARIGRAQRVARSPMTDAEVLASAQKPAPVAPPSAPAPAGAGNDS</sequence>
<reference evidence="2 3" key="1">
    <citation type="submission" date="2015-09" db="EMBL/GenBank/DDBJ databases">
        <title>Sorangium comparison.</title>
        <authorList>
            <person name="Zaburannyi N."/>
            <person name="Bunk B."/>
            <person name="Overmann J."/>
            <person name="Mueller R."/>
        </authorList>
    </citation>
    <scope>NUCLEOTIDE SEQUENCE [LARGE SCALE GENOMIC DNA]</scope>
    <source>
        <strain evidence="2 3">So ce26</strain>
    </source>
</reference>
<dbReference type="EMBL" id="CP012673">
    <property type="protein sequence ID" value="AUX39437.1"/>
    <property type="molecule type" value="Genomic_DNA"/>
</dbReference>
<evidence type="ECO:0000256" key="1">
    <source>
        <dbReference type="SAM" id="MobiDB-lite"/>
    </source>
</evidence>
<proteinExistence type="predicted"/>
<feature type="region of interest" description="Disordered" evidence="1">
    <location>
        <begin position="177"/>
        <end position="211"/>
    </location>
</feature>
<dbReference type="RefSeq" id="WP_234023370.1">
    <property type="nucleotide sequence ID" value="NZ_CP012673.1"/>
</dbReference>
<organism evidence="2 3">
    <name type="scientific">Sorangium cellulosum</name>
    <name type="common">Polyangium cellulosum</name>
    <dbReference type="NCBI Taxonomy" id="56"/>
    <lineage>
        <taxon>Bacteria</taxon>
        <taxon>Pseudomonadati</taxon>
        <taxon>Myxococcota</taxon>
        <taxon>Polyangia</taxon>
        <taxon>Polyangiales</taxon>
        <taxon>Polyangiaceae</taxon>
        <taxon>Sorangium</taxon>
    </lineage>
</organism>
<dbReference type="Proteomes" id="UP000238348">
    <property type="component" value="Chromosome"/>
</dbReference>
<accession>A0A2L0EJG6</accession>
<evidence type="ECO:0000313" key="3">
    <source>
        <dbReference type="Proteomes" id="UP000238348"/>
    </source>
</evidence>
<evidence type="ECO:0000313" key="2">
    <source>
        <dbReference type="EMBL" id="AUX39437.1"/>
    </source>
</evidence>
<name>A0A2L0EJG6_SORCE</name>
<evidence type="ECO:0008006" key="4">
    <source>
        <dbReference type="Google" id="ProtNLM"/>
    </source>
</evidence>
<gene>
    <name evidence="2" type="ORF">SOCE26_008290</name>
</gene>
<protein>
    <recommendedName>
        <fullName evidence="4">Transglycosylase SLT domain-containing protein</fullName>
    </recommendedName>
</protein>